<evidence type="ECO:0000313" key="7">
    <source>
        <dbReference type="Proteomes" id="UP000030185"/>
    </source>
</evidence>
<evidence type="ECO:0000256" key="2">
    <source>
        <dbReference type="ARBA" id="ARBA00006171"/>
    </source>
</evidence>
<dbReference type="Gene3D" id="1.10.150.240">
    <property type="entry name" value="Putative phosphatase, domain 2"/>
    <property type="match status" value="1"/>
</dbReference>
<keyword evidence="5" id="KW-0119">Carbohydrate metabolism</keyword>
<dbReference type="PANTHER" id="PTHR46193:SF18">
    <property type="entry name" value="HEXITOL PHOSPHATASE B"/>
    <property type="match status" value="1"/>
</dbReference>
<dbReference type="InterPro" id="IPR006439">
    <property type="entry name" value="HAD-SF_hydro_IA"/>
</dbReference>
<dbReference type="SFLD" id="SFLDS00003">
    <property type="entry name" value="Haloacid_Dehalogenase"/>
    <property type="match status" value="1"/>
</dbReference>
<comment type="similarity">
    <text evidence="2">Belongs to the HAD-like hydrolase superfamily. CbbY/CbbZ/Gph/YieH family.</text>
</comment>
<dbReference type="STRING" id="153721.MYP_2961"/>
<organism evidence="6 7">
    <name type="scientific">Sporocytophaga myxococcoides</name>
    <dbReference type="NCBI Taxonomy" id="153721"/>
    <lineage>
        <taxon>Bacteria</taxon>
        <taxon>Pseudomonadati</taxon>
        <taxon>Bacteroidota</taxon>
        <taxon>Cytophagia</taxon>
        <taxon>Cytophagales</taxon>
        <taxon>Cytophagaceae</taxon>
        <taxon>Sporocytophaga</taxon>
    </lineage>
</organism>
<reference evidence="6 7" key="1">
    <citation type="submission" date="2014-09" db="EMBL/GenBank/DDBJ databases">
        <title>Sporocytophaga myxococcoides PG-01 genome sequencing.</title>
        <authorList>
            <person name="Liu L."/>
            <person name="Gao P.J."/>
            <person name="Chen G.J."/>
            <person name="Wang L.S."/>
        </authorList>
    </citation>
    <scope>NUCLEOTIDE SEQUENCE [LARGE SCALE GENOMIC DNA]</scope>
    <source>
        <strain evidence="6 7">PG-01</strain>
    </source>
</reference>
<name>A0A098LH47_9BACT</name>
<dbReference type="InterPro" id="IPR036412">
    <property type="entry name" value="HAD-like_sf"/>
</dbReference>
<evidence type="ECO:0000256" key="4">
    <source>
        <dbReference type="ARBA" id="ARBA00022842"/>
    </source>
</evidence>
<evidence type="ECO:0000256" key="1">
    <source>
        <dbReference type="ARBA" id="ARBA00001946"/>
    </source>
</evidence>
<dbReference type="InterPro" id="IPR051600">
    <property type="entry name" value="Beta-PGM-like"/>
</dbReference>
<keyword evidence="3" id="KW-0479">Metal-binding</keyword>
<dbReference type="EMBL" id="BBLT01000005">
    <property type="protein sequence ID" value="GAL85732.1"/>
    <property type="molecule type" value="Genomic_DNA"/>
</dbReference>
<dbReference type="Pfam" id="PF00702">
    <property type="entry name" value="Hydrolase"/>
    <property type="match status" value="1"/>
</dbReference>
<evidence type="ECO:0000256" key="3">
    <source>
        <dbReference type="ARBA" id="ARBA00022723"/>
    </source>
</evidence>
<dbReference type="InterPro" id="IPR023214">
    <property type="entry name" value="HAD_sf"/>
</dbReference>
<keyword evidence="4" id="KW-0460">Magnesium</keyword>
<dbReference type="SUPFAM" id="SSF56784">
    <property type="entry name" value="HAD-like"/>
    <property type="match status" value="1"/>
</dbReference>
<dbReference type="GO" id="GO:0003824">
    <property type="term" value="F:catalytic activity"/>
    <property type="evidence" value="ECO:0007669"/>
    <property type="project" value="UniProtKB-ARBA"/>
</dbReference>
<evidence type="ECO:0008006" key="8">
    <source>
        <dbReference type="Google" id="ProtNLM"/>
    </source>
</evidence>
<dbReference type="GO" id="GO:0046872">
    <property type="term" value="F:metal ion binding"/>
    <property type="evidence" value="ECO:0007669"/>
    <property type="project" value="UniProtKB-KW"/>
</dbReference>
<evidence type="ECO:0000313" key="6">
    <source>
        <dbReference type="EMBL" id="GAL85732.1"/>
    </source>
</evidence>
<comment type="cofactor">
    <cofactor evidence="1">
        <name>Mg(2+)</name>
        <dbReference type="ChEBI" id="CHEBI:18420"/>
    </cofactor>
</comment>
<sequence>MHITTLLCDLDGVLTRTAKLHAKTWKILFDEFLKKQAEQHNEEFQEFNTATDYPKYVDGIPRLDGIKSFLKSRNISIPEGTSDDPNTSITVNGLGKQKNLIFHKLLKTEGVETFSSSIEALKAWRKSGLKLAVVSSSKNCKQILEASGIVNLFDVIVDGVIREEKKLRGKPYPDTFLYACKLLQVKPDDTAVAEDAASGIKAAVKGNFGFTIGIKNDNNFNLLKEAKADTIVNNLSELNYNGNRFQLL</sequence>
<dbReference type="AlphaFoldDB" id="A0A098LH47"/>
<dbReference type="Proteomes" id="UP000030185">
    <property type="component" value="Unassembled WGS sequence"/>
</dbReference>
<dbReference type="SFLD" id="SFLDG01129">
    <property type="entry name" value="C1.5:_HAD__Beta-PGM__Phosphata"/>
    <property type="match status" value="1"/>
</dbReference>
<protein>
    <recommendedName>
        <fullName evidence="8">Beta-phosphoglucomutase</fullName>
    </recommendedName>
</protein>
<proteinExistence type="inferred from homology"/>
<dbReference type="eggNOG" id="COG0637">
    <property type="taxonomic scope" value="Bacteria"/>
</dbReference>
<dbReference type="PANTHER" id="PTHR46193">
    <property type="entry name" value="6-PHOSPHOGLUCONATE PHOSPHATASE"/>
    <property type="match status" value="1"/>
</dbReference>
<dbReference type="Gene3D" id="3.40.50.1000">
    <property type="entry name" value="HAD superfamily/HAD-like"/>
    <property type="match status" value="1"/>
</dbReference>
<comment type="caution">
    <text evidence="6">The sequence shown here is derived from an EMBL/GenBank/DDBJ whole genome shotgun (WGS) entry which is preliminary data.</text>
</comment>
<dbReference type="NCBIfam" id="TIGR01509">
    <property type="entry name" value="HAD-SF-IA-v3"/>
    <property type="match status" value="1"/>
</dbReference>
<accession>A0A098LH47</accession>
<keyword evidence="7" id="KW-1185">Reference proteome</keyword>
<evidence type="ECO:0000256" key="5">
    <source>
        <dbReference type="ARBA" id="ARBA00023277"/>
    </source>
</evidence>
<dbReference type="InterPro" id="IPR023198">
    <property type="entry name" value="PGP-like_dom2"/>
</dbReference>
<gene>
    <name evidence="6" type="ORF">MYP_2961</name>
</gene>